<reference evidence="6 7" key="1">
    <citation type="submission" date="2019-12" db="EMBL/GenBank/DDBJ databases">
        <title>Rhizobium genotypes associated with high levels of biological nitrogen fixation by grain legumes in a temperate-maritime cropping system.</title>
        <authorList>
            <person name="Maluk M."/>
            <person name="Francesc Ferrando Molina F."/>
            <person name="Lopez Del Egido L."/>
            <person name="Lafos M."/>
            <person name="Langarica-Fuentes A."/>
            <person name="Gebre Yohannes G."/>
            <person name="Young M.W."/>
            <person name="Martin P."/>
            <person name="Gantlett R."/>
            <person name="Kenicer G."/>
            <person name="Hawes C."/>
            <person name="Begg G.S."/>
            <person name="Quilliam R.S."/>
            <person name="Squire G.R."/>
            <person name="Poole P.S."/>
            <person name="Young P.W."/>
            <person name="Iannetta P.M."/>
            <person name="James E.K."/>
        </authorList>
    </citation>
    <scope>NUCLEOTIDE SEQUENCE [LARGE SCALE GENOMIC DNA]</scope>
    <source>
        <strain evidence="6 7">JHI1118</strain>
    </source>
</reference>
<evidence type="ECO:0000256" key="5">
    <source>
        <dbReference type="SAM" id="SignalP"/>
    </source>
</evidence>
<comment type="function">
    <text evidence="1">May be involved in the biogenesis of curli organelles.</text>
</comment>
<evidence type="ECO:0000313" key="7">
    <source>
        <dbReference type="Proteomes" id="UP000483035"/>
    </source>
</evidence>
<dbReference type="Pfam" id="PF10614">
    <property type="entry name" value="CsgF"/>
    <property type="match status" value="1"/>
</dbReference>
<evidence type="ECO:0000256" key="1">
    <source>
        <dbReference type="ARBA" id="ARBA00003989"/>
    </source>
</evidence>
<evidence type="ECO:0000256" key="3">
    <source>
        <dbReference type="ARBA" id="ARBA00022729"/>
    </source>
</evidence>
<feature type="compositionally biased region" description="Polar residues" evidence="4">
    <location>
        <begin position="51"/>
        <end position="64"/>
    </location>
</feature>
<proteinExistence type="predicted"/>
<protein>
    <recommendedName>
        <fullName evidence="2">Curli production assembly/transport component CsgF</fullName>
    </recommendedName>
</protein>
<evidence type="ECO:0000313" key="6">
    <source>
        <dbReference type="EMBL" id="NEI73586.1"/>
    </source>
</evidence>
<dbReference type="Proteomes" id="UP000483035">
    <property type="component" value="Unassembled WGS sequence"/>
</dbReference>
<evidence type="ECO:0000256" key="4">
    <source>
        <dbReference type="SAM" id="MobiDB-lite"/>
    </source>
</evidence>
<dbReference type="AlphaFoldDB" id="A0A6L9UHI9"/>
<name>A0A6L9UHI9_9HYPH</name>
<evidence type="ECO:0000256" key="2">
    <source>
        <dbReference type="ARBA" id="ARBA00014031"/>
    </source>
</evidence>
<feature type="chain" id="PRO_5026773459" description="Curli production assembly/transport component CsgF" evidence="5">
    <location>
        <begin position="23"/>
        <end position="103"/>
    </location>
</feature>
<dbReference type="EMBL" id="WUEY01000019">
    <property type="protein sequence ID" value="NEI73586.1"/>
    <property type="molecule type" value="Genomic_DNA"/>
</dbReference>
<dbReference type="InterPro" id="IPR018893">
    <property type="entry name" value="T8SS_CsgF"/>
</dbReference>
<feature type="signal peptide" evidence="5">
    <location>
        <begin position="1"/>
        <end position="22"/>
    </location>
</feature>
<keyword evidence="3 5" id="KW-0732">Signal</keyword>
<sequence>MMMRMTMIAVGLAATAAMPAFSGQLVYQPTNPTFGGNPLNGSFLLSTAQTQGAGVKSGQQQSPDLSGLNSALGNLGNINEGAGSGGSSPVIVIESGSQVPTNP</sequence>
<feature type="region of interest" description="Disordered" evidence="4">
    <location>
        <begin position="51"/>
        <end position="103"/>
    </location>
</feature>
<feature type="compositionally biased region" description="Low complexity" evidence="4">
    <location>
        <begin position="65"/>
        <end position="79"/>
    </location>
</feature>
<gene>
    <name evidence="6" type="ORF">GR212_28945</name>
</gene>
<comment type="caution">
    <text evidence="6">The sequence shown here is derived from an EMBL/GenBank/DDBJ whole genome shotgun (WGS) entry which is preliminary data.</text>
</comment>
<accession>A0A6L9UHI9</accession>
<organism evidence="6 7">
    <name type="scientific">Rhizobium lusitanum</name>
    <dbReference type="NCBI Taxonomy" id="293958"/>
    <lineage>
        <taxon>Bacteria</taxon>
        <taxon>Pseudomonadati</taxon>
        <taxon>Pseudomonadota</taxon>
        <taxon>Alphaproteobacteria</taxon>
        <taxon>Hyphomicrobiales</taxon>
        <taxon>Rhizobiaceae</taxon>
        <taxon>Rhizobium/Agrobacterium group</taxon>
        <taxon>Rhizobium</taxon>
    </lineage>
</organism>